<name>A0A316UYA8_9BASI</name>
<dbReference type="OrthoDB" id="14339at2759"/>
<keyword evidence="3" id="KW-1185">Reference proteome</keyword>
<feature type="region of interest" description="Disordered" evidence="1">
    <location>
        <begin position="1"/>
        <end position="30"/>
    </location>
</feature>
<protein>
    <submittedName>
        <fullName evidence="2">Uncharacterized protein</fullName>
    </submittedName>
</protein>
<dbReference type="PANTHER" id="PTHR37332">
    <property type="entry name" value="EXPRESSED PROTEIN"/>
    <property type="match status" value="1"/>
</dbReference>
<dbReference type="STRING" id="1569628.A0A316UYA8"/>
<dbReference type="Proteomes" id="UP000245884">
    <property type="component" value="Unassembled WGS sequence"/>
</dbReference>
<evidence type="ECO:0000256" key="1">
    <source>
        <dbReference type="SAM" id="MobiDB-lite"/>
    </source>
</evidence>
<gene>
    <name evidence="2" type="ORF">BDZ90DRAFT_258674</name>
</gene>
<proteinExistence type="predicted"/>
<dbReference type="PANTHER" id="PTHR37332:SF1">
    <property type="entry name" value="ELMO DOMAIN-CONTAINING PROTEIN"/>
    <property type="match status" value="1"/>
</dbReference>
<feature type="compositionally biased region" description="Polar residues" evidence="1">
    <location>
        <begin position="1"/>
        <end position="22"/>
    </location>
</feature>
<feature type="region of interest" description="Disordered" evidence="1">
    <location>
        <begin position="160"/>
        <end position="184"/>
    </location>
</feature>
<dbReference type="EMBL" id="KZ819663">
    <property type="protein sequence ID" value="PWN29768.1"/>
    <property type="molecule type" value="Genomic_DNA"/>
</dbReference>
<accession>A0A316UYA8</accession>
<dbReference type="RefSeq" id="XP_025364380.1">
    <property type="nucleotide sequence ID" value="XM_025508092.1"/>
</dbReference>
<feature type="compositionally biased region" description="Basic and acidic residues" evidence="1">
    <location>
        <begin position="320"/>
        <end position="331"/>
    </location>
</feature>
<evidence type="ECO:0000313" key="2">
    <source>
        <dbReference type="EMBL" id="PWN29768.1"/>
    </source>
</evidence>
<feature type="region of interest" description="Disordered" evidence="1">
    <location>
        <begin position="308"/>
        <end position="361"/>
    </location>
</feature>
<organism evidence="2 3">
    <name type="scientific">Jaminaea rosea</name>
    <dbReference type="NCBI Taxonomy" id="1569628"/>
    <lineage>
        <taxon>Eukaryota</taxon>
        <taxon>Fungi</taxon>
        <taxon>Dikarya</taxon>
        <taxon>Basidiomycota</taxon>
        <taxon>Ustilaginomycotina</taxon>
        <taxon>Exobasidiomycetes</taxon>
        <taxon>Microstromatales</taxon>
        <taxon>Microstromatales incertae sedis</taxon>
        <taxon>Jaminaea</taxon>
    </lineage>
</organism>
<dbReference type="AlphaFoldDB" id="A0A316UYA8"/>
<dbReference type="GeneID" id="37029915"/>
<sequence>MASSSTIGHGTQASSSTSNTPSRVVPPGPGGASSLTVNDILCDSFTRRIALLVYLKGVLAGKHLYASTVLFSPRDLADVYDTERMRRRSYRHLVLGLALSPLVEQTSMSLPDFVRSLGSALADVEALPETAGSSSAGLSAAGYPSSSAGGGSVSSEKRSVRSLFSSSKNKGQKKGGTFSDIHPPDFGMSTMGGVSGASSEIAGGHLPFALDFFQTFTTLADILIEIYSKLLTYLGAPGPSTGLAPTEDGSEGMTATTSSLPPLASQVVDAINKADGKVKKMLAQVTKELDGAARHVVKEELAQLEAGLSPNAPQNLAIDPHSRVGSTRDDFGDSMGSTSPYTGLPGPPSSMTHGDFGSSHG</sequence>
<evidence type="ECO:0000313" key="3">
    <source>
        <dbReference type="Proteomes" id="UP000245884"/>
    </source>
</evidence>
<reference evidence="2 3" key="1">
    <citation type="journal article" date="2018" name="Mol. Biol. Evol.">
        <title>Broad Genomic Sampling Reveals a Smut Pathogenic Ancestry of the Fungal Clade Ustilaginomycotina.</title>
        <authorList>
            <person name="Kijpornyongpan T."/>
            <person name="Mondo S.J."/>
            <person name="Barry K."/>
            <person name="Sandor L."/>
            <person name="Lee J."/>
            <person name="Lipzen A."/>
            <person name="Pangilinan J."/>
            <person name="LaButti K."/>
            <person name="Hainaut M."/>
            <person name="Henrissat B."/>
            <person name="Grigoriev I.V."/>
            <person name="Spatafora J.W."/>
            <person name="Aime M.C."/>
        </authorList>
    </citation>
    <scope>NUCLEOTIDE SEQUENCE [LARGE SCALE GENOMIC DNA]</scope>
    <source>
        <strain evidence="2 3">MCA 5214</strain>
    </source>
</reference>